<dbReference type="RefSeq" id="WP_211630872.1">
    <property type="nucleotide sequence ID" value="NZ_CP073100.1"/>
</dbReference>
<dbReference type="InterPro" id="IPR026634">
    <property type="entry name" value="TPST-like"/>
</dbReference>
<dbReference type="AlphaFoldDB" id="A0A975G858"/>
<dbReference type="InterPro" id="IPR027417">
    <property type="entry name" value="P-loop_NTPase"/>
</dbReference>
<sequence length="494" mass="55883">MESDARQEDDVAVLTEAFHARRRGDYQGAIERFRKVFERDPSNPWPLIESAKVEFMRTDFLAMRDYLRQAEVLAGEDAEVWLAMASAWMDCLDPEESLRTAELGARAEVADPRFLTARLLALERLNRIREAAAVVDAAGELPPGNRVAAARVLRRADRAEEARLLVAGDHSAAALMERARVLDHMGKHRLAVESLAEAKRKLAAHPESEYERKLAPLHRPQQQRELGFATAEQIVRWREERTDAPLRLAFLLGHPRSGTTLLESLIERRGGAAIASEFPVLEGRLRLWVADLATRDTSISPLLKSENLPRLRAAYWNQIHHLAGAQEGQLVIDKNPGLTDGVQWVAKIFPEAKILTALRDPRDVIVSCVFQDFGFTRLGVACLSWEGAAKSWAATMNHWADIRERLPAGQWLEVRYEELVMNPDGVMQDVLGFLGLAALSEETKTDRLIRTPSYPEAANAVHSRAVARWKDYERWLKPLRPIIEPVMRRLGYEW</sequence>
<protein>
    <submittedName>
        <fullName evidence="2">Sulfotransferase</fullName>
    </submittedName>
</protein>
<proteinExistence type="predicted"/>
<dbReference type="EMBL" id="CP073100">
    <property type="protein sequence ID" value="QUE50733.1"/>
    <property type="molecule type" value="Genomic_DNA"/>
</dbReference>
<dbReference type="Pfam" id="PF13469">
    <property type="entry name" value="Sulfotransfer_3"/>
    <property type="match status" value="1"/>
</dbReference>
<accession>A0A975G858</accession>
<evidence type="ECO:0000256" key="1">
    <source>
        <dbReference type="ARBA" id="ARBA00022679"/>
    </source>
</evidence>
<dbReference type="KEGG" id="lamb:KBB96_17960"/>
<keyword evidence="1" id="KW-0808">Transferase</keyword>
<name>A0A975G858_9BACT</name>
<dbReference type="Gene3D" id="1.25.40.10">
    <property type="entry name" value="Tetratricopeptide repeat domain"/>
    <property type="match status" value="1"/>
</dbReference>
<dbReference type="GO" id="GO:0008476">
    <property type="term" value="F:protein-tyrosine sulfotransferase activity"/>
    <property type="evidence" value="ECO:0007669"/>
    <property type="project" value="InterPro"/>
</dbReference>
<dbReference type="SUPFAM" id="SSF52540">
    <property type="entry name" value="P-loop containing nucleoside triphosphate hydrolases"/>
    <property type="match status" value="1"/>
</dbReference>
<dbReference type="PANTHER" id="PTHR12788">
    <property type="entry name" value="PROTEIN-TYROSINE SULFOTRANSFERASE 2"/>
    <property type="match status" value="1"/>
</dbReference>
<dbReference type="InterPro" id="IPR011990">
    <property type="entry name" value="TPR-like_helical_dom_sf"/>
</dbReference>
<evidence type="ECO:0000313" key="2">
    <source>
        <dbReference type="EMBL" id="QUE50733.1"/>
    </source>
</evidence>
<gene>
    <name evidence="2" type="ORF">KBB96_17960</name>
</gene>
<organism evidence="2 3">
    <name type="scientific">Luteolibacter ambystomatis</name>
    <dbReference type="NCBI Taxonomy" id="2824561"/>
    <lineage>
        <taxon>Bacteria</taxon>
        <taxon>Pseudomonadati</taxon>
        <taxon>Verrucomicrobiota</taxon>
        <taxon>Verrucomicrobiia</taxon>
        <taxon>Verrucomicrobiales</taxon>
        <taxon>Verrucomicrobiaceae</taxon>
        <taxon>Luteolibacter</taxon>
    </lineage>
</organism>
<keyword evidence="3" id="KW-1185">Reference proteome</keyword>
<dbReference type="SUPFAM" id="SSF48452">
    <property type="entry name" value="TPR-like"/>
    <property type="match status" value="1"/>
</dbReference>
<evidence type="ECO:0000313" key="3">
    <source>
        <dbReference type="Proteomes" id="UP000676169"/>
    </source>
</evidence>
<reference evidence="2" key="1">
    <citation type="submission" date="2021-04" db="EMBL/GenBank/DDBJ databases">
        <title>Luteolibacter sp. 32A isolated from the skin of an Anderson's salamander (Ambystoma andersonii).</title>
        <authorList>
            <person name="Spergser J."/>
            <person name="Busse H.-J."/>
        </authorList>
    </citation>
    <scope>NUCLEOTIDE SEQUENCE</scope>
    <source>
        <strain evidence="2">32A</strain>
    </source>
</reference>
<dbReference type="Gene3D" id="3.40.50.300">
    <property type="entry name" value="P-loop containing nucleotide triphosphate hydrolases"/>
    <property type="match status" value="1"/>
</dbReference>
<dbReference type="PANTHER" id="PTHR12788:SF10">
    <property type="entry name" value="PROTEIN-TYROSINE SULFOTRANSFERASE"/>
    <property type="match status" value="1"/>
</dbReference>
<dbReference type="Proteomes" id="UP000676169">
    <property type="component" value="Chromosome"/>
</dbReference>